<evidence type="ECO:0000313" key="3">
    <source>
        <dbReference type="EMBL" id="KEF39643.1"/>
    </source>
</evidence>
<accession>A0A072NS00</accession>
<dbReference type="InterPro" id="IPR027383">
    <property type="entry name" value="Znf_put"/>
</dbReference>
<feature type="transmembrane region" description="Helical" evidence="1">
    <location>
        <begin position="75"/>
        <end position="93"/>
    </location>
</feature>
<dbReference type="Proteomes" id="UP000027936">
    <property type="component" value="Unassembled WGS sequence"/>
</dbReference>
<keyword evidence="1" id="KW-1133">Transmembrane helix</keyword>
<keyword evidence="1" id="KW-0812">Transmembrane</keyword>
<dbReference type="OrthoDB" id="6194834at2"/>
<evidence type="ECO:0000256" key="1">
    <source>
        <dbReference type="SAM" id="Phobius"/>
    </source>
</evidence>
<evidence type="ECO:0000259" key="2">
    <source>
        <dbReference type="Pfam" id="PF13490"/>
    </source>
</evidence>
<keyword evidence="3" id="KW-0863">Zinc-finger</keyword>
<protein>
    <submittedName>
        <fullName evidence="3">Putative zinc-finger</fullName>
    </submittedName>
</protein>
<reference evidence="3 4" key="1">
    <citation type="submission" date="2014-04" db="EMBL/GenBank/DDBJ databases">
        <title>Draft genome sequence of Bacillus azotoformans MEV2011, a (co-) denitrifying strain unable to grow in the presence of oxygen.</title>
        <authorList>
            <person name="Nielsen M."/>
            <person name="Schreiber L."/>
            <person name="Finster K."/>
            <person name="Schramm A."/>
        </authorList>
    </citation>
    <scope>NUCLEOTIDE SEQUENCE [LARGE SCALE GENOMIC DNA]</scope>
    <source>
        <strain evidence="3 4">MEV2011</strain>
    </source>
</reference>
<feature type="domain" description="Putative zinc-finger" evidence="2">
    <location>
        <begin position="3"/>
        <end position="36"/>
    </location>
</feature>
<name>A0A072NS00_SCHAZ</name>
<dbReference type="RefSeq" id="WP_051678042.1">
    <property type="nucleotide sequence ID" value="NZ_JJRY01000002.1"/>
</dbReference>
<organism evidence="3 4">
    <name type="scientific">Schinkia azotoformans MEV2011</name>
    <dbReference type="NCBI Taxonomy" id="1348973"/>
    <lineage>
        <taxon>Bacteria</taxon>
        <taxon>Bacillati</taxon>
        <taxon>Bacillota</taxon>
        <taxon>Bacilli</taxon>
        <taxon>Bacillales</taxon>
        <taxon>Bacillaceae</taxon>
        <taxon>Calidifontibacillus/Schinkia group</taxon>
        <taxon>Schinkia</taxon>
    </lineage>
</organism>
<sequence>MNCNIIKDLLPSYIDGICSDETIKLVEDHIKNCKECKVWLNRMQKETKPIQLMPEDVEKAVTPFKKINRKRRIQVFIAIMMTFMMTIVGYYIVQDVGAVNQLFFPKKMGFVNMTNDKEEWESIKFNDQDFIIFDSIFWDKEIINDDSNELDIFLRVKDEKGNILIDEIQVPAGQGVKLDDLKRNKKYFFEIKAPQGRFSINAT</sequence>
<dbReference type="EMBL" id="JJRY01000002">
    <property type="protein sequence ID" value="KEF39643.1"/>
    <property type="molecule type" value="Genomic_DNA"/>
</dbReference>
<dbReference type="AlphaFoldDB" id="A0A072NS00"/>
<keyword evidence="3" id="KW-0479">Metal-binding</keyword>
<dbReference type="PATRIC" id="fig|1348973.3.peg.632"/>
<proteinExistence type="predicted"/>
<dbReference type="GO" id="GO:0008270">
    <property type="term" value="F:zinc ion binding"/>
    <property type="evidence" value="ECO:0007669"/>
    <property type="project" value="UniProtKB-KW"/>
</dbReference>
<keyword evidence="3" id="KW-0862">Zinc</keyword>
<keyword evidence="1" id="KW-0472">Membrane</keyword>
<gene>
    <name evidence="3" type="ORF">M670_00664</name>
</gene>
<dbReference type="Pfam" id="PF13490">
    <property type="entry name" value="zf-HC2"/>
    <property type="match status" value="1"/>
</dbReference>
<comment type="caution">
    <text evidence="3">The sequence shown here is derived from an EMBL/GenBank/DDBJ whole genome shotgun (WGS) entry which is preliminary data.</text>
</comment>
<evidence type="ECO:0000313" key="4">
    <source>
        <dbReference type="Proteomes" id="UP000027936"/>
    </source>
</evidence>